<feature type="region of interest" description="Disordered" evidence="1">
    <location>
        <begin position="105"/>
        <end position="162"/>
    </location>
</feature>
<name>A0A8E2DG54_9APHY</name>
<protein>
    <submittedName>
        <fullName evidence="2">Uncharacterized protein</fullName>
    </submittedName>
</protein>
<dbReference type="EMBL" id="KV722515">
    <property type="protein sequence ID" value="OCH86710.1"/>
    <property type="molecule type" value="Genomic_DNA"/>
</dbReference>
<dbReference type="OrthoDB" id="10634406at2759"/>
<gene>
    <name evidence="2" type="ORF">OBBRIDRAFT_208778</name>
</gene>
<evidence type="ECO:0000256" key="1">
    <source>
        <dbReference type="SAM" id="MobiDB-lite"/>
    </source>
</evidence>
<organism evidence="2 3">
    <name type="scientific">Obba rivulosa</name>
    <dbReference type="NCBI Taxonomy" id="1052685"/>
    <lineage>
        <taxon>Eukaryota</taxon>
        <taxon>Fungi</taxon>
        <taxon>Dikarya</taxon>
        <taxon>Basidiomycota</taxon>
        <taxon>Agaricomycotina</taxon>
        <taxon>Agaricomycetes</taxon>
        <taxon>Polyporales</taxon>
        <taxon>Gelatoporiaceae</taxon>
        <taxon>Obba</taxon>
    </lineage>
</organism>
<dbReference type="AlphaFoldDB" id="A0A8E2DG54"/>
<feature type="compositionally biased region" description="Polar residues" evidence="1">
    <location>
        <begin position="65"/>
        <end position="77"/>
    </location>
</feature>
<feature type="region of interest" description="Disordered" evidence="1">
    <location>
        <begin position="1"/>
        <end position="93"/>
    </location>
</feature>
<reference evidence="2 3" key="1">
    <citation type="submission" date="2016-07" db="EMBL/GenBank/DDBJ databases">
        <title>Draft genome of the white-rot fungus Obba rivulosa 3A-2.</title>
        <authorList>
            <consortium name="DOE Joint Genome Institute"/>
            <person name="Miettinen O."/>
            <person name="Riley R."/>
            <person name="Acob R."/>
            <person name="Barry K."/>
            <person name="Cullen D."/>
            <person name="De Vries R."/>
            <person name="Hainaut M."/>
            <person name="Hatakka A."/>
            <person name="Henrissat B."/>
            <person name="Hilden K."/>
            <person name="Kuo R."/>
            <person name="Labutti K."/>
            <person name="Lipzen A."/>
            <person name="Makela M.R."/>
            <person name="Sandor L."/>
            <person name="Spatafora J.W."/>
            <person name="Grigoriev I.V."/>
            <person name="Hibbett D.S."/>
        </authorList>
    </citation>
    <scope>NUCLEOTIDE SEQUENCE [LARGE SCALE GENOMIC DNA]</scope>
    <source>
        <strain evidence="2 3">3A-2</strain>
    </source>
</reference>
<feature type="compositionally biased region" description="Polar residues" evidence="1">
    <location>
        <begin position="84"/>
        <end position="93"/>
    </location>
</feature>
<accession>A0A8E2DG54</accession>
<sequence>MSKSEKSTADNQTAFGSVDHSAGMRREDDQGSSTATSQVQVTQNDYHVDTSSSPSKLAKRDKSTGVATATSVSQISMQGDFPNSRPSMFNITNSHDNIDVMNTVASSSRDSLPPVPETRTKKTSMTGLLRPKRTVSSLPPDDAAANPPTEPKSPKRNNPHDITKFQRIAYLRSTFLDSDKGLSKELKEETEQALHAADSLVQWIETLRTDSPSKVQANTSLTSFLKLLSDSSIWNMPSEQKADSVLKWIVDIADQLRRLVGMTQDINSRNALTAFLLGGDVDKLCDEIVEQIQRLEYEGKVIQQMFDEHRHSSRSAAAGKLIFYILFNMVI</sequence>
<evidence type="ECO:0000313" key="3">
    <source>
        <dbReference type="Proteomes" id="UP000250043"/>
    </source>
</evidence>
<feature type="compositionally biased region" description="Polar residues" evidence="1">
    <location>
        <begin position="31"/>
        <end position="55"/>
    </location>
</feature>
<keyword evidence="3" id="KW-1185">Reference proteome</keyword>
<evidence type="ECO:0000313" key="2">
    <source>
        <dbReference type="EMBL" id="OCH86710.1"/>
    </source>
</evidence>
<dbReference type="Proteomes" id="UP000250043">
    <property type="component" value="Unassembled WGS sequence"/>
</dbReference>
<proteinExistence type="predicted"/>